<dbReference type="PRINTS" id="PR00344">
    <property type="entry name" value="BCTRLSENSOR"/>
</dbReference>
<comment type="catalytic activity">
    <reaction evidence="1">
        <text>ATP + protein L-histidine = ADP + protein N-phospho-L-histidine.</text>
        <dbReference type="EC" id="2.7.13.3"/>
    </reaction>
</comment>
<dbReference type="CDD" id="cd00082">
    <property type="entry name" value="HisKA"/>
    <property type="match status" value="1"/>
</dbReference>
<proteinExistence type="predicted"/>
<keyword evidence="3" id="KW-0597">Phosphoprotein</keyword>
<dbReference type="EC" id="2.7.13.3" evidence="2"/>
<evidence type="ECO:0000256" key="4">
    <source>
        <dbReference type="ARBA" id="ARBA00022679"/>
    </source>
</evidence>
<dbReference type="Proteomes" id="UP000526501">
    <property type="component" value="Unassembled WGS sequence"/>
</dbReference>
<dbReference type="SUPFAM" id="SSF47384">
    <property type="entry name" value="Homodimeric domain of signal transducing histidine kinase"/>
    <property type="match status" value="1"/>
</dbReference>
<dbReference type="InterPro" id="IPR003661">
    <property type="entry name" value="HisK_dim/P_dom"/>
</dbReference>
<dbReference type="Pfam" id="PF08448">
    <property type="entry name" value="PAS_4"/>
    <property type="match status" value="2"/>
</dbReference>
<dbReference type="SMART" id="SM00065">
    <property type="entry name" value="GAF"/>
    <property type="match status" value="1"/>
</dbReference>
<dbReference type="Pfam" id="PF13188">
    <property type="entry name" value="PAS_8"/>
    <property type="match status" value="1"/>
</dbReference>
<feature type="domain" description="PAS" evidence="9">
    <location>
        <begin position="594"/>
        <end position="638"/>
    </location>
</feature>
<dbReference type="PROSITE" id="PS50109">
    <property type="entry name" value="HIS_KIN"/>
    <property type="match status" value="1"/>
</dbReference>
<keyword evidence="4" id="KW-0808">Transferase</keyword>
<keyword evidence="7" id="KW-0812">Transmembrane</keyword>
<comment type="caution">
    <text evidence="11">The sequence shown here is derived from an EMBL/GenBank/DDBJ whole genome shotgun (WGS) entry which is preliminary data.</text>
</comment>
<evidence type="ECO:0000256" key="7">
    <source>
        <dbReference type="SAM" id="Phobius"/>
    </source>
</evidence>
<dbReference type="InterPro" id="IPR013655">
    <property type="entry name" value="PAS_fold_3"/>
</dbReference>
<dbReference type="NCBIfam" id="TIGR00229">
    <property type="entry name" value="sensory_box"/>
    <property type="match status" value="4"/>
</dbReference>
<keyword evidence="6" id="KW-0175">Coiled coil</keyword>
<dbReference type="SUPFAM" id="SSF55781">
    <property type="entry name" value="GAF domain-like"/>
    <property type="match status" value="1"/>
</dbReference>
<dbReference type="SMART" id="SM00086">
    <property type="entry name" value="PAC"/>
    <property type="match status" value="2"/>
</dbReference>
<evidence type="ECO:0000313" key="11">
    <source>
        <dbReference type="EMBL" id="MBC2605274.1"/>
    </source>
</evidence>
<dbReference type="EMBL" id="JACHVC010000006">
    <property type="protein sequence ID" value="MBC2605274.1"/>
    <property type="molecule type" value="Genomic_DNA"/>
</dbReference>
<dbReference type="SUPFAM" id="SSF55785">
    <property type="entry name" value="PYP-like sensor domain (PAS domain)"/>
    <property type="match status" value="4"/>
</dbReference>
<dbReference type="InterPro" id="IPR000700">
    <property type="entry name" value="PAS-assoc_C"/>
</dbReference>
<feature type="coiled-coil region" evidence="6">
    <location>
        <begin position="841"/>
        <end position="868"/>
    </location>
</feature>
<reference evidence="11 12" key="1">
    <citation type="submission" date="2020-07" db="EMBL/GenBank/DDBJ databases">
        <authorList>
            <person name="Feng X."/>
        </authorList>
    </citation>
    <scope>NUCLEOTIDE SEQUENCE [LARGE SCALE GENOMIC DNA]</scope>
    <source>
        <strain evidence="11 12">JCM23202</strain>
    </source>
</reference>
<dbReference type="InterPro" id="IPR013656">
    <property type="entry name" value="PAS_4"/>
</dbReference>
<feature type="domain" description="PAS" evidence="9">
    <location>
        <begin position="178"/>
        <end position="232"/>
    </location>
</feature>
<dbReference type="Pfam" id="PF02518">
    <property type="entry name" value="HATPase_c"/>
    <property type="match status" value="1"/>
</dbReference>
<dbReference type="PROSITE" id="PS50112">
    <property type="entry name" value="PAS"/>
    <property type="match status" value="4"/>
</dbReference>
<dbReference type="Gene3D" id="1.10.287.130">
    <property type="match status" value="1"/>
</dbReference>
<keyword evidence="12" id="KW-1185">Reference proteome</keyword>
<dbReference type="InterPro" id="IPR052162">
    <property type="entry name" value="Sensor_kinase/Photoreceptor"/>
</dbReference>
<dbReference type="InterPro" id="IPR029016">
    <property type="entry name" value="GAF-like_dom_sf"/>
</dbReference>
<dbReference type="RefSeq" id="WP_185659158.1">
    <property type="nucleotide sequence ID" value="NZ_JACHVC010000006.1"/>
</dbReference>
<dbReference type="Pfam" id="PF01590">
    <property type="entry name" value="GAF"/>
    <property type="match status" value="1"/>
</dbReference>
<dbReference type="PANTHER" id="PTHR43304">
    <property type="entry name" value="PHYTOCHROME-LIKE PROTEIN CPH1"/>
    <property type="match status" value="1"/>
</dbReference>
<dbReference type="Gene3D" id="3.30.450.40">
    <property type="match status" value="1"/>
</dbReference>
<dbReference type="Gene3D" id="3.30.450.20">
    <property type="entry name" value="PAS domain"/>
    <property type="match status" value="4"/>
</dbReference>
<evidence type="ECO:0000313" key="12">
    <source>
        <dbReference type="Proteomes" id="UP000526501"/>
    </source>
</evidence>
<name>A0A7X1B4I2_9BACT</name>
<gene>
    <name evidence="11" type="ORF">H5P27_04375</name>
</gene>
<feature type="domain" description="Histidine kinase" evidence="8">
    <location>
        <begin position="868"/>
        <end position="1094"/>
    </location>
</feature>
<dbReference type="SUPFAM" id="SSF55874">
    <property type="entry name" value="ATPase domain of HSP90 chaperone/DNA topoisomerase II/histidine kinase"/>
    <property type="match status" value="1"/>
</dbReference>
<dbReference type="InterPro" id="IPR000014">
    <property type="entry name" value="PAS"/>
</dbReference>
<dbReference type="GO" id="GO:0000155">
    <property type="term" value="F:phosphorelay sensor kinase activity"/>
    <property type="evidence" value="ECO:0007669"/>
    <property type="project" value="InterPro"/>
</dbReference>
<dbReference type="PROSITE" id="PS50113">
    <property type="entry name" value="PAC"/>
    <property type="match status" value="1"/>
</dbReference>
<dbReference type="InterPro" id="IPR036097">
    <property type="entry name" value="HisK_dim/P_sf"/>
</dbReference>
<dbReference type="InterPro" id="IPR035965">
    <property type="entry name" value="PAS-like_dom_sf"/>
</dbReference>
<keyword evidence="7" id="KW-1133">Transmembrane helix</keyword>
<evidence type="ECO:0000259" key="8">
    <source>
        <dbReference type="PROSITE" id="PS50109"/>
    </source>
</evidence>
<dbReference type="PANTHER" id="PTHR43304:SF1">
    <property type="entry name" value="PAC DOMAIN-CONTAINING PROTEIN"/>
    <property type="match status" value="1"/>
</dbReference>
<dbReference type="AlphaFoldDB" id="A0A7X1B4I2"/>
<feature type="domain" description="PAC" evidence="10">
    <location>
        <begin position="798"/>
        <end position="850"/>
    </location>
</feature>
<dbReference type="SMART" id="SM00387">
    <property type="entry name" value="HATPase_c"/>
    <property type="match status" value="1"/>
</dbReference>
<evidence type="ECO:0000259" key="9">
    <source>
        <dbReference type="PROSITE" id="PS50112"/>
    </source>
</evidence>
<feature type="transmembrane region" description="Helical" evidence="7">
    <location>
        <begin position="136"/>
        <end position="159"/>
    </location>
</feature>
<dbReference type="SMART" id="SM00091">
    <property type="entry name" value="PAS"/>
    <property type="match status" value="4"/>
</dbReference>
<dbReference type="InterPro" id="IPR001610">
    <property type="entry name" value="PAC"/>
</dbReference>
<dbReference type="CDD" id="cd00130">
    <property type="entry name" value="PAS"/>
    <property type="match status" value="3"/>
</dbReference>
<evidence type="ECO:0000256" key="6">
    <source>
        <dbReference type="SAM" id="Coils"/>
    </source>
</evidence>
<dbReference type="InterPro" id="IPR005467">
    <property type="entry name" value="His_kinase_dom"/>
</dbReference>
<evidence type="ECO:0000256" key="1">
    <source>
        <dbReference type="ARBA" id="ARBA00000085"/>
    </source>
</evidence>
<keyword evidence="5" id="KW-0418">Kinase</keyword>
<evidence type="ECO:0000259" key="10">
    <source>
        <dbReference type="PROSITE" id="PS50113"/>
    </source>
</evidence>
<dbReference type="InterPro" id="IPR004358">
    <property type="entry name" value="Sig_transdc_His_kin-like_C"/>
</dbReference>
<dbReference type="InterPro" id="IPR003594">
    <property type="entry name" value="HATPase_dom"/>
</dbReference>
<dbReference type="InterPro" id="IPR036890">
    <property type="entry name" value="HATPase_C_sf"/>
</dbReference>
<evidence type="ECO:0000256" key="2">
    <source>
        <dbReference type="ARBA" id="ARBA00012438"/>
    </source>
</evidence>
<sequence length="1094" mass="122309">MASLLAAHFMRSAESDQEVKAELLMSLSIDAFRTMEEEEAVDFLERIWPAGDVDTGLVVFIAQSGKAFSESRLIWPTDGLQRSNPESFPESISSMEVADESSYYFREKGSHFHCQISSLSKTDELLIALVHSPGNWFLGLVAPVGLGVFGAVFLVFSLYQIVGKRSGPDPLASRLFGQYSEFTQLVDSRPAQIWILDLDKRILVVNQAGAQATGCSRDELLGKSLESVLPDEMLTGFDPEKSVVEIRKPIFTRERESPSEDETDQTIRIEKIPLSNEEGRLSGHAVIIYDVSELVGLQDVKSSNERLMRRLLEIGNWQASDFEERILAGLEETCEILGLETGILSDLDEGRYWVRQSYTANRAFCPGASWDIEDVYCQIVIDSQKPYATNNMSHSEWRTLRCHERLAWESYIGAPIHRDGCTVGTINFSSPNARGAPFTQFEIDCVLMMARWVEGLLSREAILSQLHRRSEELRVILDTVPNYIWYKDDGNYVITANKAAAESVGMTVQEVEGLHTKEIFPNQSERYFAQDKEVMESGESILGLIEPYQPIRGKSRWIQTDKVPYRFNENKKGVLAVATDITDLLGSQEALGAAERRFRMAVEGSPTGILLVEDNLRIQLVNNEVERMLGYERSELVGSLVSDVLGDQMAVALGDLFSGEAPEEGKVVYGSDGGLVVATKSGGSLPIEIFLSAFNLSDGITVMISAIDISSRIAAQEALHESQELFRLAADGASVGIWDWFDVNRDEGWWSPKLYELIGYTPEEIPASLSGIQKIMHPDDVEKTFSAVQDSLLNDGFYSADYRLLCGDGEYRWFLGSGKVTRDKSGDIRRMTGTMQDIHDRKQAEDSLMRANQELQRANEELSNFAHLSSHDLQEPLRTISSFVGLLKDDYSSLFDEVAAGYMGYISQGVTRLQNMIRSLLRYNELDFKKGAASKFPIIEAIDMAMLDLKASMEGVKVESFLDEDLPLVTGNVTQISLVFQNLFNNAIKFNKSPEPCITVSAKVVPYTELGERSNREVDHLVVEVQDNGIGIRERYQDRIFSIFQKLHPSDEYEGSGIGLSMVQKIMEGHKGAVWLKSREGEGSSFYLAFPFDA</sequence>
<accession>A0A7X1B4I2</accession>
<keyword evidence="7" id="KW-0472">Membrane</keyword>
<protein>
    <recommendedName>
        <fullName evidence="2">histidine kinase</fullName>
        <ecNumber evidence="2">2.7.13.3</ecNumber>
    </recommendedName>
</protein>
<organism evidence="11 12">
    <name type="scientific">Pelagicoccus albus</name>
    <dbReference type="NCBI Taxonomy" id="415222"/>
    <lineage>
        <taxon>Bacteria</taxon>
        <taxon>Pseudomonadati</taxon>
        <taxon>Verrucomicrobiota</taxon>
        <taxon>Opitutia</taxon>
        <taxon>Puniceicoccales</taxon>
        <taxon>Pelagicoccaceae</taxon>
        <taxon>Pelagicoccus</taxon>
    </lineage>
</organism>
<feature type="domain" description="PAS" evidence="9">
    <location>
        <begin position="750"/>
        <end position="795"/>
    </location>
</feature>
<evidence type="ECO:0000256" key="5">
    <source>
        <dbReference type="ARBA" id="ARBA00022777"/>
    </source>
</evidence>
<dbReference type="Pfam" id="PF08447">
    <property type="entry name" value="PAS_3"/>
    <property type="match status" value="1"/>
</dbReference>
<evidence type="ECO:0000256" key="3">
    <source>
        <dbReference type="ARBA" id="ARBA00022553"/>
    </source>
</evidence>
<feature type="domain" description="PAS" evidence="9">
    <location>
        <begin position="469"/>
        <end position="538"/>
    </location>
</feature>
<dbReference type="InterPro" id="IPR003018">
    <property type="entry name" value="GAF"/>
</dbReference>
<dbReference type="Gene3D" id="3.30.565.10">
    <property type="entry name" value="Histidine kinase-like ATPase, C-terminal domain"/>
    <property type="match status" value="1"/>
</dbReference>